<feature type="compositionally biased region" description="Low complexity" evidence="4">
    <location>
        <begin position="571"/>
        <end position="598"/>
    </location>
</feature>
<feature type="compositionally biased region" description="Acidic residues" evidence="4">
    <location>
        <begin position="494"/>
        <end position="503"/>
    </location>
</feature>
<keyword evidence="8" id="KW-1185">Reference proteome</keyword>
<keyword evidence="2" id="KW-0539">Nucleus</keyword>
<feature type="compositionally biased region" description="Basic and acidic residues" evidence="4">
    <location>
        <begin position="621"/>
        <end position="650"/>
    </location>
</feature>
<dbReference type="InterPro" id="IPR018501">
    <property type="entry name" value="DDT_dom"/>
</dbReference>
<feature type="region of interest" description="Disordered" evidence="4">
    <location>
        <begin position="437"/>
        <end position="653"/>
    </location>
</feature>
<dbReference type="CDD" id="cd04369">
    <property type="entry name" value="Bromodomain"/>
    <property type="match status" value="1"/>
</dbReference>
<dbReference type="GO" id="GO:0003677">
    <property type="term" value="F:DNA binding"/>
    <property type="evidence" value="ECO:0007669"/>
    <property type="project" value="InterPro"/>
</dbReference>
<dbReference type="PROSITE" id="PS50014">
    <property type="entry name" value="BROMODOMAIN_2"/>
    <property type="match status" value="2"/>
</dbReference>
<feature type="compositionally biased region" description="Pro residues" evidence="4">
    <location>
        <begin position="123"/>
        <end position="139"/>
    </location>
</feature>
<evidence type="ECO:0008006" key="9">
    <source>
        <dbReference type="Google" id="ProtNLM"/>
    </source>
</evidence>
<evidence type="ECO:0000256" key="4">
    <source>
        <dbReference type="SAM" id="MobiDB-lite"/>
    </source>
</evidence>
<sequence length="1933" mass="215416">MALADIMSVEMSAKYMDSSSSSSLSSDSDDLSSSSSSSAISSSSSNSESDSDTPRASVKKKTGSRGRAGKKMNAKLSDYEDDSDLDSATSGGRKKITKPAAPRRSPTKSNGKAKTVSKAAPISAPPSVPPPPPPPPPAAPVDDSSSNSSFSDSSSSDSSDLSDSETPMASVPAPPPPPPVTGGSTAAAAPVAAASSRPPKRRAATKKKKVSGVSPSSLKVTLKLPPGFIAKNGGGAVLNSSGANSNRPKLNFQVTDTNAKTAAKRVQTSTTAVKKAKPAAGSRSTKKKQPAGRGQGSFAAQGAVPVAQMNGALPSVPLVPVGSPILPKLIPTGPTVPSGEIRGAKELSLVAPALVGDNPEETIESNIPAHFNDPYAHGGDILRLLDMFFFCDENGKAISLEILDRPKDQRPKIMGFGTVVEHLPLVERPLPIKPILASPAFPSRSKKRPRADSSSSTPAKSPASKSRARHKAAGYKNESKRAKVEDERIYQVDGEFDEEEDDPSSFGERSIFQRSNMYRFPSPFHPGQLSQLDGQSDSDSGGSNLTSDDEDIRSGRSGSGAGSDNDSEILSSATSSSSGSGSDNDMNSGNSSSSGGSDAECGEGMTPTTRRPSSMSSATVKTEHLPQRDAESKRPATDRVSRRPSTRVDSRNAGLPYDVVELMRTDQAVEVNAKGTPDELNLMECSFRHPPTYARARVWLPEITDWCLDYAEGDPTLWVVTPHAWYKIAGPLSGLLAHSAYRQTFKHVRYLFEASYLVAYVLKEWLPINKKVSYRATLQQIIELSLMGRYRVSAWFLVKNYPFIRAQISNLFPDKDTYLESMFFKQLHRLHENFTLREARHRKEMADREVRRAKRENERLQRKQRVEHERQRVKDEREEERKIKEEELKYPVEDRRLLEGDAVNTNNLPVSCSSLKGVEGPLLGELIMAWQTICTFKDFVGLQSISLEALVECITARCDEGTHVGLTRIFMAFLRVILSEKSFMSLLDDLVVEGNIKVSDLFVNSERTYGTCERAYGDMLNAVTWQEILRQLMSKDLGIDPSIGHVEPLVGCEIVRQTLYMQNNSGPFNFPVDMSLKGLEDYAQLIKNPMDLGTIKKKIDSGGYEGPDGYEKFAEDIRLVWDNAVLYNGEESEVGRAALALSDVFEQDYERFVVGRVRANQSRIEGCKKAKQTLQDPSAEELKSFKYSDVVYGLYCSEFHELPTAYKIGALSWICSEFLTLSSIRTYMSSQVEQEMLIYRNYRKRAADLDSRRKHSDRMRRERDNAFRRDCANQGIHPNSHNVFSEGIKRRHEFIGKFFEDLQAEKIEDEKNLELEKKNQAEEMASELSSVVIRESPLGRDRYHNAYYMFKHDTKPRLFIERGDSGDFVVCSSKDQLMKILEWLNPKGVRELDLLTRLQEVKDQLLSGFGEEEAKHDCDTAAEIVWNTKGGIELQMFPLPGGAIKSEVMTITDADRVIKSHNIARKMLLCLKQHLENTNTLPASWEGAQTWSTRVEEAKSFKEQLDLFAELENAAVQALTSGVETIRPSWQRKRHEWRLALEGSCTYAQLVLLLHLLLEEFINVEAFMDLHIRLDRREWLKLRPKETRNFIPEVERVVVYFGDGHALALKEDEKSKRKRFTQKSDTPVRNAIVICTVEKVSYHHGGGDPYALAVLKPISDTAQHECIREPETLLCPLPSREQRLARVFLRVLAKLKMLADAGPFLEPVSEQEFPQYKEIILHPMDLGEMTVKASKLEYKNAAEFMTDLRLMRDNCQLFCEGRFPTLPPLAHNLVYVADGQIKKWGKEIRACEETSVESSSVEKEITSSSEKSVAKQEEFESEKAAHTELPTRSIVTILRLENRLPEYVVDVSRYSWAVNRTWSCGEKFRMLFRNPQGQPGEFYGGVTAGSIPFNKHGMLPWESLRITWDEDDGSDDNRINPWEAEFPRGGNRA</sequence>
<dbReference type="PROSITE" id="PS00633">
    <property type="entry name" value="BROMODOMAIN_1"/>
    <property type="match status" value="1"/>
</dbReference>
<gene>
    <name evidence="7" type="ORF">PHYPSEUDO_004490</name>
</gene>
<dbReference type="EMBL" id="JAGDFM010000002">
    <property type="protein sequence ID" value="KAG7393727.1"/>
    <property type="molecule type" value="Genomic_DNA"/>
</dbReference>
<dbReference type="Pfam" id="PF12047">
    <property type="entry name" value="DNMT1-RFD"/>
    <property type="match status" value="1"/>
</dbReference>
<evidence type="ECO:0000313" key="8">
    <source>
        <dbReference type="Proteomes" id="UP000694044"/>
    </source>
</evidence>
<dbReference type="InterPro" id="IPR001487">
    <property type="entry name" value="Bromodomain"/>
</dbReference>
<evidence type="ECO:0000256" key="1">
    <source>
        <dbReference type="ARBA" id="ARBA00004123"/>
    </source>
</evidence>
<feature type="compositionally biased region" description="Basic residues" evidence="4">
    <location>
        <begin position="198"/>
        <end position="210"/>
    </location>
</feature>
<feature type="region of interest" description="Disordered" evidence="4">
    <location>
        <begin position="1801"/>
        <end position="1824"/>
    </location>
</feature>
<dbReference type="GO" id="GO:0009725">
    <property type="term" value="P:response to hormone"/>
    <property type="evidence" value="ECO:0007669"/>
    <property type="project" value="InterPro"/>
</dbReference>
<organism evidence="7 8">
    <name type="scientific">Phytophthora pseudosyringae</name>
    <dbReference type="NCBI Taxonomy" id="221518"/>
    <lineage>
        <taxon>Eukaryota</taxon>
        <taxon>Sar</taxon>
        <taxon>Stramenopiles</taxon>
        <taxon>Oomycota</taxon>
        <taxon>Peronosporomycetes</taxon>
        <taxon>Peronosporales</taxon>
        <taxon>Peronosporaceae</taxon>
        <taxon>Phytophthora</taxon>
    </lineage>
</organism>
<feature type="compositionally biased region" description="Low complexity" evidence="4">
    <location>
        <begin position="181"/>
        <end position="197"/>
    </location>
</feature>
<comment type="caution">
    <text evidence="7">The sequence shown here is derived from an EMBL/GenBank/DDBJ whole genome shotgun (WGS) entry which is preliminary data.</text>
</comment>
<dbReference type="Proteomes" id="UP000694044">
    <property type="component" value="Unassembled WGS sequence"/>
</dbReference>
<evidence type="ECO:0000313" key="7">
    <source>
        <dbReference type="EMBL" id="KAG7393727.1"/>
    </source>
</evidence>
<feature type="compositionally biased region" description="Low complexity" evidence="4">
    <location>
        <begin position="211"/>
        <end position="220"/>
    </location>
</feature>
<feature type="region of interest" description="Disordered" evidence="4">
    <location>
        <begin position="262"/>
        <end position="297"/>
    </location>
</feature>
<dbReference type="Pfam" id="PF00439">
    <property type="entry name" value="Bromodomain"/>
    <property type="match status" value="2"/>
</dbReference>
<feature type="compositionally biased region" description="Low complexity" evidence="4">
    <location>
        <begin position="17"/>
        <end position="48"/>
    </location>
</feature>
<keyword evidence="3" id="KW-0103">Bromodomain</keyword>
<feature type="domain" description="Bromo" evidence="5">
    <location>
        <begin position="1060"/>
        <end position="1135"/>
    </location>
</feature>
<dbReference type="OrthoDB" id="21449at2759"/>
<dbReference type="InterPro" id="IPR028941">
    <property type="entry name" value="WHIM2_dom"/>
</dbReference>
<feature type="compositionally biased region" description="Low complexity" evidence="4">
    <location>
        <begin position="527"/>
        <end position="543"/>
    </location>
</feature>
<reference evidence="7" key="1">
    <citation type="submission" date="2021-02" db="EMBL/GenBank/DDBJ databases">
        <authorList>
            <person name="Palmer J.M."/>
        </authorList>
    </citation>
    <scope>NUCLEOTIDE SEQUENCE</scope>
    <source>
        <strain evidence="7">SCRP734</strain>
    </source>
</reference>
<feature type="region of interest" description="Disordered" evidence="4">
    <location>
        <begin position="14"/>
        <end position="220"/>
    </location>
</feature>
<feature type="compositionally biased region" description="Basic and acidic residues" evidence="4">
    <location>
        <begin position="477"/>
        <end position="490"/>
    </location>
</feature>
<dbReference type="PANTHER" id="PTHR45915:SF2">
    <property type="entry name" value="TOUTATIS, ISOFORM E"/>
    <property type="match status" value="1"/>
</dbReference>
<dbReference type="GO" id="GO:0000785">
    <property type="term" value="C:chromatin"/>
    <property type="evidence" value="ECO:0007669"/>
    <property type="project" value="TreeGrafter"/>
</dbReference>
<accession>A0A8T1WIK6</accession>
<feature type="compositionally biased region" description="Basic residues" evidence="4">
    <location>
        <begin position="57"/>
        <end position="73"/>
    </location>
</feature>
<proteinExistence type="predicted"/>
<dbReference type="InterPro" id="IPR022702">
    <property type="entry name" value="Cytosine_MeTrfase1_RFD"/>
</dbReference>
<feature type="compositionally biased region" description="Polar residues" evidence="4">
    <location>
        <begin position="262"/>
        <end position="272"/>
    </location>
</feature>
<dbReference type="PROSITE" id="PS50827">
    <property type="entry name" value="DDT"/>
    <property type="match status" value="1"/>
</dbReference>
<feature type="domain" description="DDT" evidence="6">
    <location>
        <begin position="920"/>
        <end position="983"/>
    </location>
</feature>
<comment type="subcellular location">
    <subcellularLocation>
        <location evidence="1">Nucleus</location>
    </subcellularLocation>
</comment>
<dbReference type="PANTHER" id="PTHR45915">
    <property type="entry name" value="TRANSCRIPTION INTERMEDIARY FACTOR"/>
    <property type="match status" value="1"/>
</dbReference>
<evidence type="ECO:0000256" key="2">
    <source>
        <dbReference type="ARBA" id="ARBA00023242"/>
    </source>
</evidence>
<evidence type="ECO:0000259" key="5">
    <source>
        <dbReference type="PROSITE" id="PS50014"/>
    </source>
</evidence>
<evidence type="ECO:0000259" key="6">
    <source>
        <dbReference type="PROSITE" id="PS50827"/>
    </source>
</evidence>
<feature type="domain" description="Bromo" evidence="5">
    <location>
        <begin position="1696"/>
        <end position="1758"/>
    </location>
</feature>
<evidence type="ECO:0000256" key="3">
    <source>
        <dbReference type="PROSITE-ProRule" id="PRU00035"/>
    </source>
</evidence>
<feature type="compositionally biased region" description="Low complexity" evidence="4">
    <location>
        <begin position="605"/>
        <end position="619"/>
    </location>
</feature>
<dbReference type="Pfam" id="PF15613">
    <property type="entry name" value="WSD"/>
    <property type="match status" value="1"/>
</dbReference>
<dbReference type="GO" id="GO:0006355">
    <property type="term" value="P:regulation of DNA-templated transcription"/>
    <property type="evidence" value="ECO:0007669"/>
    <property type="project" value="InterPro"/>
</dbReference>
<feature type="compositionally biased region" description="Low complexity" evidence="4">
    <location>
        <begin position="452"/>
        <end position="465"/>
    </location>
</feature>
<feature type="region of interest" description="Disordered" evidence="4">
    <location>
        <begin position="845"/>
        <end position="880"/>
    </location>
</feature>
<name>A0A8T1WIK6_9STRA</name>
<feature type="compositionally biased region" description="Basic and acidic residues" evidence="4">
    <location>
        <begin position="1812"/>
        <end position="1824"/>
    </location>
</feature>
<dbReference type="GO" id="GO:0005634">
    <property type="term" value="C:nucleus"/>
    <property type="evidence" value="ECO:0007669"/>
    <property type="project" value="UniProtKB-SubCell"/>
</dbReference>
<feature type="compositionally biased region" description="Low complexity" evidence="4">
    <location>
        <begin position="140"/>
        <end position="171"/>
    </location>
</feature>
<dbReference type="InterPro" id="IPR018359">
    <property type="entry name" value="Bromodomain_CS"/>
</dbReference>
<dbReference type="SMART" id="SM00297">
    <property type="entry name" value="BROMO"/>
    <property type="match status" value="2"/>
</dbReference>
<protein>
    <recommendedName>
        <fullName evidence="9">Bromo domain-containing protein</fullName>
    </recommendedName>
</protein>